<organism evidence="1 2">
    <name type="scientific">Dentiscutata heterogama</name>
    <dbReference type="NCBI Taxonomy" id="1316150"/>
    <lineage>
        <taxon>Eukaryota</taxon>
        <taxon>Fungi</taxon>
        <taxon>Fungi incertae sedis</taxon>
        <taxon>Mucoromycota</taxon>
        <taxon>Glomeromycotina</taxon>
        <taxon>Glomeromycetes</taxon>
        <taxon>Diversisporales</taxon>
        <taxon>Gigasporaceae</taxon>
        <taxon>Dentiscutata</taxon>
    </lineage>
</organism>
<protein>
    <submittedName>
        <fullName evidence="1">3817_t:CDS:1</fullName>
    </submittedName>
</protein>
<keyword evidence="2" id="KW-1185">Reference proteome</keyword>
<evidence type="ECO:0000313" key="1">
    <source>
        <dbReference type="EMBL" id="CAG8602367.1"/>
    </source>
</evidence>
<reference evidence="1" key="1">
    <citation type="submission" date="2021-06" db="EMBL/GenBank/DDBJ databases">
        <authorList>
            <person name="Kallberg Y."/>
            <person name="Tangrot J."/>
            <person name="Rosling A."/>
        </authorList>
    </citation>
    <scope>NUCLEOTIDE SEQUENCE</scope>
    <source>
        <strain evidence="1">IL203A</strain>
    </source>
</reference>
<gene>
    <name evidence="1" type="ORF">DHETER_LOCUS7300</name>
</gene>
<feature type="non-terminal residue" evidence="1">
    <location>
        <position position="177"/>
    </location>
</feature>
<evidence type="ECO:0000313" key="2">
    <source>
        <dbReference type="Proteomes" id="UP000789702"/>
    </source>
</evidence>
<sequence>MQDKTSYMDMNNIIQNNIDKIKQARISKTTIWRKKQKKANTLSYSNQLVTLPYQPSPVYTIASLFKPLLTNIISLVSRSLSKSLPIAIRNSLETMKKLQIYLGQSINIETPLSVTNNQSIHILLPLLLQLSPIHVLLPPLLQLPSIHIYNSLSNKVAKLQMCLDEVTQQCLITKSSN</sequence>
<name>A0ACA9MMU8_9GLOM</name>
<accession>A0ACA9MMU8</accession>
<comment type="caution">
    <text evidence="1">The sequence shown here is derived from an EMBL/GenBank/DDBJ whole genome shotgun (WGS) entry which is preliminary data.</text>
</comment>
<dbReference type="Proteomes" id="UP000789702">
    <property type="component" value="Unassembled WGS sequence"/>
</dbReference>
<dbReference type="EMBL" id="CAJVPU010010119">
    <property type="protein sequence ID" value="CAG8602367.1"/>
    <property type="molecule type" value="Genomic_DNA"/>
</dbReference>
<proteinExistence type="predicted"/>